<proteinExistence type="predicted"/>
<keyword evidence="1" id="KW-0472">Membrane</keyword>
<keyword evidence="1" id="KW-0812">Transmembrane</keyword>
<gene>
    <name evidence="2" type="ORF">A3B21_02720</name>
</gene>
<keyword evidence="1" id="KW-1133">Transmembrane helix</keyword>
<accession>A0A1F7UTZ3</accession>
<evidence type="ECO:0000256" key="1">
    <source>
        <dbReference type="SAM" id="Phobius"/>
    </source>
</evidence>
<evidence type="ECO:0000313" key="2">
    <source>
        <dbReference type="EMBL" id="OGL81178.1"/>
    </source>
</evidence>
<comment type="caution">
    <text evidence="2">The sequence shown here is derived from an EMBL/GenBank/DDBJ whole genome shotgun (WGS) entry which is preliminary data.</text>
</comment>
<feature type="transmembrane region" description="Helical" evidence="1">
    <location>
        <begin position="58"/>
        <end position="79"/>
    </location>
</feature>
<protein>
    <recommendedName>
        <fullName evidence="4">DoxX family protein</fullName>
    </recommendedName>
</protein>
<name>A0A1F7UTZ3_9BACT</name>
<evidence type="ECO:0000313" key="3">
    <source>
        <dbReference type="Proteomes" id="UP000176897"/>
    </source>
</evidence>
<evidence type="ECO:0008006" key="4">
    <source>
        <dbReference type="Google" id="ProtNLM"/>
    </source>
</evidence>
<dbReference type="Proteomes" id="UP000176897">
    <property type="component" value="Unassembled WGS sequence"/>
</dbReference>
<feature type="transmembrane region" description="Helical" evidence="1">
    <location>
        <begin position="20"/>
        <end position="38"/>
    </location>
</feature>
<dbReference type="STRING" id="1802401.A3B21_02720"/>
<sequence length="129" mass="14459">MTGRFPLPALKIFIMQNEKLAILFLRVGIATVFLYASVAAMLDPNSWIGFFPEFLRNIFPAKLLLYTHSIAELILALWIFSGWKMFYAGLLSAGALLTIIIANITLFDIVFRDIAIFFAALALAVLSRK</sequence>
<organism evidence="2 3">
    <name type="scientific">Candidatus Uhrbacteria bacterium RIFCSPLOWO2_01_FULL_47_24</name>
    <dbReference type="NCBI Taxonomy" id="1802401"/>
    <lineage>
        <taxon>Bacteria</taxon>
        <taxon>Candidatus Uhriibacteriota</taxon>
    </lineage>
</organism>
<feature type="transmembrane region" description="Helical" evidence="1">
    <location>
        <begin position="86"/>
        <end position="104"/>
    </location>
</feature>
<dbReference type="EMBL" id="MGEJ01000009">
    <property type="protein sequence ID" value="OGL81178.1"/>
    <property type="molecule type" value="Genomic_DNA"/>
</dbReference>
<feature type="transmembrane region" description="Helical" evidence="1">
    <location>
        <begin position="110"/>
        <end position="127"/>
    </location>
</feature>
<dbReference type="AlphaFoldDB" id="A0A1F7UTZ3"/>
<reference evidence="2 3" key="1">
    <citation type="journal article" date="2016" name="Nat. Commun.">
        <title>Thousands of microbial genomes shed light on interconnected biogeochemical processes in an aquifer system.</title>
        <authorList>
            <person name="Anantharaman K."/>
            <person name="Brown C.T."/>
            <person name="Hug L.A."/>
            <person name="Sharon I."/>
            <person name="Castelle C.J."/>
            <person name="Probst A.J."/>
            <person name="Thomas B.C."/>
            <person name="Singh A."/>
            <person name="Wilkins M.J."/>
            <person name="Karaoz U."/>
            <person name="Brodie E.L."/>
            <person name="Williams K.H."/>
            <person name="Hubbard S.S."/>
            <person name="Banfield J.F."/>
        </authorList>
    </citation>
    <scope>NUCLEOTIDE SEQUENCE [LARGE SCALE GENOMIC DNA]</scope>
</reference>